<gene>
    <name evidence="1" type="ORF">SI65_08808</name>
</gene>
<proteinExistence type="predicted"/>
<comment type="caution">
    <text evidence="1">The sequence shown here is derived from an EMBL/GenBank/DDBJ whole genome shotgun (WGS) entry which is preliminary data.</text>
</comment>
<dbReference type="EMBL" id="JXNT01000015">
    <property type="protein sequence ID" value="ODM15574.1"/>
    <property type="molecule type" value="Genomic_DNA"/>
</dbReference>
<name>A0A1E3B3S5_ASPCR</name>
<keyword evidence="2" id="KW-1185">Reference proteome</keyword>
<dbReference type="Proteomes" id="UP000094569">
    <property type="component" value="Unassembled WGS sequence"/>
</dbReference>
<reference evidence="1 2" key="1">
    <citation type="journal article" date="2016" name="BMC Genomics">
        <title>Comparative genomic and transcriptomic analyses of the Fuzhuan brick tea-fermentation fungus Aspergillus cristatus.</title>
        <authorList>
            <person name="Ge Y."/>
            <person name="Wang Y."/>
            <person name="Liu Y."/>
            <person name="Tan Y."/>
            <person name="Ren X."/>
            <person name="Zhang X."/>
            <person name="Hyde K.D."/>
            <person name="Liu Y."/>
            <person name="Liu Z."/>
        </authorList>
    </citation>
    <scope>NUCLEOTIDE SEQUENCE [LARGE SCALE GENOMIC DNA]</scope>
    <source>
        <strain evidence="1 2">GZAAS20.1005</strain>
    </source>
</reference>
<accession>A0A1E3B3S5</accession>
<organism evidence="1 2">
    <name type="scientific">Aspergillus cristatus</name>
    <name type="common">Chinese Fuzhuan brick tea-fermentation fungus</name>
    <name type="synonym">Eurotium cristatum</name>
    <dbReference type="NCBI Taxonomy" id="573508"/>
    <lineage>
        <taxon>Eukaryota</taxon>
        <taxon>Fungi</taxon>
        <taxon>Dikarya</taxon>
        <taxon>Ascomycota</taxon>
        <taxon>Pezizomycotina</taxon>
        <taxon>Eurotiomycetes</taxon>
        <taxon>Eurotiomycetidae</taxon>
        <taxon>Eurotiales</taxon>
        <taxon>Aspergillaceae</taxon>
        <taxon>Aspergillus</taxon>
        <taxon>Aspergillus subgen. Aspergillus</taxon>
    </lineage>
</organism>
<evidence type="ECO:0000313" key="2">
    <source>
        <dbReference type="Proteomes" id="UP000094569"/>
    </source>
</evidence>
<dbReference type="AlphaFoldDB" id="A0A1E3B3S5"/>
<evidence type="ECO:0000313" key="1">
    <source>
        <dbReference type="EMBL" id="ODM15574.1"/>
    </source>
</evidence>
<sequence>MAFNTPRSLTSILVSNPWYYDSRACFISFKIDGTGELWCGGELAIYIVYEFDWKISTPEYLHQPIDPNGNREKGGNVHPLAQFTLEITRRRGPLHERTNQPVRIDDRLADSVFEEKQTYKVGLEKGRFPAPIIANRLHEFPGSEMLGLRLVFDRSPYPGAKDWRPGALQVSGINGMVGARQFVSHSIGSFNGSLVDRCIVG</sequence>
<protein>
    <submittedName>
        <fullName evidence="1">Uncharacterized protein</fullName>
    </submittedName>
</protein>
<dbReference type="VEuPathDB" id="FungiDB:SI65_08808"/>
<dbReference type="OrthoDB" id="2935237at2759"/>